<sequence>MKILVLSWEFPPRIVGGIARHVAELYPELVKLGHEIHLITPEVRQASLYEIVEGIHVHRVPVSPSNDFFHWVVNLNESMGHHGGKLIIEEGGFDIIHAHDWLVGDAAIALKHTFKIPLIATIHATEYGRYNGIHNETQRYISDKENSLAYNAWRIIVCTEYMRGEVGRVLHSPGNKIDVIYNGIRPEKKQHHADFHAQDFRRQFADDHEKIVYYLGRMTYEKGVPVLLNAAPKVLWEMGGYVKFVIVGGGNTDHLKSQAWDLGIWDKCYFTGFLSDDYLDKFQTIADCAVFPSLYEPFGIVALESFASRVPVVVSDIGGFPEVVQHTKTGITTCVNNSDSLAWGILEVLKNPGYGQWLVDNAYEDLERRFSWPKLAKQTAVVYERVVRERSLRPPQASQSDW</sequence>
<protein>
    <submittedName>
        <fullName evidence="3">Glycosyltransferase family 4 protein</fullName>
    </submittedName>
</protein>
<dbReference type="PANTHER" id="PTHR45947:SF3">
    <property type="entry name" value="SULFOQUINOVOSYL TRANSFERASE SQD2"/>
    <property type="match status" value="1"/>
</dbReference>
<evidence type="ECO:0000313" key="3">
    <source>
        <dbReference type="EMBL" id="MBD2691711.1"/>
    </source>
</evidence>
<keyword evidence="4" id="KW-1185">Reference proteome</keyword>
<gene>
    <name evidence="3" type="ORF">H6G68_08075</name>
</gene>
<dbReference type="Pfam" id="PF13439">
    <property type="entry name" value="Glyco_transf_4"/>
    <property type="match status" value="1"/>
</dbReference>
<organism evidence="3 4">
    <name type="scientific">Anabaena catenula FACHB-362</name>
    <dbReference type="NCBI Taxonomy" id="2692877"/>
    <lineage>
        <taxon>Bacteria</taxon>
        <taxon>Bacillati</taxon>
        <taxon>Cyanobacteriota</taxon>
        <taxon>Cyanophyceae</taxon>
        <taxon>Nostocales</taxon>
        <taxon>Nostocaceae</taxon>
        <taxon>Anabaena</taxon>
    </lineage>
</organism>
<dbReference type="SUPFAM" id="SSF53756">
    <property type="entry name" value="UDP-Glycosyltransferase/glycogen phosphorylase"/>
    <property type="match status" value="1"/>
</dbReference>
<reference evidence="3 4" key="1">
    <citation type="journal article" date="2020" name="ISME J.">
        <title>Comparative genomics reveals insights into cyanobacterial evolution and habitat adaptation.</title>
        <authorList>
            <person name="Chen M.Y."/>
            <person name="Teng W.K."/>
            <person name="Zhao L."/>
            <person name="Hu C.X."/>
            <person name="Zhou Y.K."/>
            <person name="Han B.P."/>
            <person name="Song L.R."/>
            <person name="Shu W.S."/>
        </authorList>
    </citation>
    <scope>NUCLEOTIDE SEQUENCE [LARGE SCALE GENOMIC DNA]</scope>
    <source>
        <strain evidence="3 4">FACHB-362</strain>
    </source>
</reference>
<accession>A0ABR8J3J1</accession>
<dbReference type="CDD" id="cd03801">
    <property type="entry name" value="GT4_PimA-like"/>
    <property type="match status" value="1"/>
</dbReference>
<dbReference type="PANTHER" id="PTHR45947">
    <property type="entry name" value="SULFOQUINOVOSYL TRANSFERASE SQD2"/>
    <property type="match status" value="1"/>
</dbReference>
<evidence type="ECO:0000313" key="4">
    <source>
        <dbReference type="Proteomes" id="UP000660381"/>
    </source>
</evidence>
<feature type="domain" description="Glycosyltransferase subfamily 4-like N-terminal" evidence="2">
    <location>
        <begin position="15"/>
        <end position="187"/>
    </location>
</feature>
<dbReference type="Pfam" id="PF00534">
    <property type="entry name" value="Glycos_transf_1"/>
    <property type="match status" value="1"/>
</dbReference>
<dbReference type="EMBL" id="JACJTQ010000008">
    <property type="protein sequence ID" value="MBD2691711.1"/>
    <property type="molecule type" value="Genomic_DNA"/>
</dbReference>
<feature type="domain" description="Glycosyl transferase family 1" evidence="1">
    <location>
        <begin position="199"/>
        <end position="364"/>
    </location>
</feature>
<evidence type="ECO:0000259" key="2">
    <source>
        <dbReference type="Pfam" id="PF13439"/>
    </source>
</evidence>
<comment type="caution">
    <text evidence="3">The sequence shown here is derived from an EMBL/GenBank/DDBJ whole genome shotgun (WGS) entry which is preliminary data.</text>
</comment>
<dbReference type="RefSeq" id="WP_190906157.1">
    <property type="nucleotide sequence ID" value="NZ_JACJTQ010000008.1"/>
</dbReference>
<dbReference type="Gene3D" id="3.40.50.2000">
    <property type="entry name" value="Glycogen Phosphorylase B"/>
    <property type="match status" value="2"/>
</dbReference>
<dbReference type="Proteomes" id="UP000660381">
    <property type="component" value="Unassembled WGS sequence"/>
</dbReference>
<dbReference type="InterPro" id="IPR050194">
    <property type="entry name" value="Glycosyltransferase_grp1"/>
</dbReference>
<proteinExistence type="predicted"/>
<name>A0ABR8J3J1_9NOST</name>
<dbReference type="InterPro" id="IPR001296">
    <property type="entry name" value="Glyco_trans_1"/>
</dbReference>
<dbReference type="InterPro" id="IPR028098">
    <property type="entry name" value="Glyco_trans_4-like_N"/>
</dbReference>
<evidence type="ECO:0000259" key="1">
    <source>
        <dbReference type="Pfam" id="PF00534"/>
    </source>
</evidence>